<dbReference type="Ensembl" id="ENSACLT00000059947.1">
    <property type="protein sequence ID" value="ENSACLP00000050388.1"/>
    <property type="gene ID" value="ENSACLG00000029143.1"/>
</dbReference>
<sequence>YIKPVLRCIFLPVVLSVSQSRAASLSPPPYVVILISCSGLVSFVLLLLTCLCCKRGGVGFNEFDNADGEECSGGSSPIQEDSLSSCPSLPEVY</sequence>
<organism evidence="4 5">
    <name type="scientific">Astatotilapia calliptera</name>
    <name type="common">Eastern happy</name>
    <name type="synonym">Chromis callipterus</name>
    <dbReference type="NCBI Taxonomy" id="8154"/>
    <lineage>
        <taxon>Eukaryota</taxon>
        <taxon>Metazoa</taxon>
        <taxon>Chordata</taxon>
        <taxon>Craniata</taxon>
        <taxon>Vertebrata</taxon>
        <taxon>Euteleostomi</taxon>
        <taxon>Actinopterygii</taxon>
        <taxon>Neopterygii</taxon>
        <taxon>Teleostei</taxon>
        <taxon>Neoteleostei</taxon>
        <taxon>Acanthomorphata</taxon>
        <taxon>Ovalentaria</taxon>
        <taxon>Cichlomorphae</taxon>
        <taxon>Cichliformes</taxon>
        <taxon>Cichlidae</taxon>
        <taxon>African cichlids</taxon>
        <taxon>Pseudocrenilabrinae</taxon>
        <taxon>Haplochromini</taxon>
        <taxon>Astatotilapia</taxon>
    </lineage>
</organism>
<evidence type="ECO:0000256" key="2">
    <source>
        <dbReference type="SAM" id="Phobius"/>
    </source>
</evidence>
<dbReference type="GeneTree" id="ENSGT00940000169119"/>
<dbReference type="GO" id="GO:0004672">
    <property type="term" value="F:protein kinase activity"/>
    <property type="evidence" value="ECO:0007669"/>
    <property type="project" value="TreeGrafter"/>
</dbReference>
<evidence type="ECO:0000313" key="5">
    <source>
        <dbReference type="Proteomes" id="UP000265100"/>
    </source>
</evidence>
<feature type="chain" id="PRO_5044345948" evidence="3">
    <location>
        <begin position="23"/>
        <end position="93"/>
    </location>
</feature>
<accession>A0AAX7T0U2</accession>
<feature type="region of interest" description="Disordered" evidence="1">
    <location>
        <begin position="68"/>
        <end position="93"/>
    </location>
</feature>
<feature type="signal peptide" evidence="3">
    <location>
        <begin position="1"/>
        <end position="22"/>
    </location>
</feature>
<keyword evidence="2" id="KW-0812">Transmembrane</keyword>
<keyword evidence="2" id="KW-0472">Membrane</keyword>
<protein>
    <submittedName>
        <fullName evidence="4">Uncharacterized protein</fullName>
    </submittedName>
</protein>
<feature type="compositionally biased region" description="Polar residues" evidence="1">
    <location>
        <begin position="73"/>
        <end position="87"/>
    </location>
</feature>
<keyword evidence="3" id="KW-0732">Signal</keyword>
<reference evidence="4" key="3">
    <citation type="submission" date="2025-09" db="UniProtKB">
        <authorList>
            <consortium name="Ensembl"/>
        </authorList>
    </citation>
    <scope>IDENTIFICATION</scope>
</reference>
<dbReference type="AlphaFoldDB" id="A0AAX7T0U2"/>
<name>A0AAX7T0U2_ASTCA</name>
<keyword evidence="5" id="KW-1185">Reference proteome</keyword>
<dbReference type="Proteomes" id="UP000265100">
    <property type="component" value="Chromosome 11"/>
</dbReference>
<evidence type="ECO:0000256" key="1">
    <source>
        <dbReference type="SAM" id="MobiDB-lite"/>
    </source>
</evidence>
<evidence type="ECO:0000256" key="3">
    <source>
        <dbReference type="SAM" id="SignalP"/>
    </source>
</evidence>
<feature type="transmembrane region" description="Helical" evidence="2">
    <location>
        <begin position="32"/>
        <end position="53"/>
    </location>
</feature>
<dbReference type="PANTHER" id="PTHR24417:SF2">
    <property type="entry name" value="SERINE_THREONINE-PROTEIN KINASE LMTK3"/>
    <property type="match status" value="1"/>
</dbReference>
<keyword evidence="2" id="KW-1133">Transmembrane helix</keyword>
<dbReference type="PANTHER" id="PTHR24417">
    <property type="entry name" value="SERINE/THREONINE-PROTEIN KINASE LMTK1"/>
    <property type="match status" value="1"/>
</dbReference>
<proteinExistence type="predicted"/>
<reference evidence="4" key="1">
    <citation type="submission" date="2018-05" db="EMBL/GenBank/DDBJ databases">
        <authorList>
            <person name="Datahose"/>
        </authorList>
    </citation>
    <scope>NUCLEOTIDE SEQUENCE</scope>
</reference>
<evidence type="ECO:0000313" key="4">
    <source>
        <dbReference type="Ensembl" id="ENSACLP00000050388.1"/>
    </source>
</evidence>
<reference evidence="4" key="2">
    <citation type="submission" date="2025-08" db="UniProtKB">
        <authorList>
            <consortium name="Ensembl"/>
        </authorList>
    </citation>
    <scope>IDENTIFICATION</scope>
</reference>